<dbReference type="AlphaFoldDB" id="L2GRQ2"/>
<evidence type="ECO:0000256" key="1">
    <source>
        <dbReference type="ARBA" id="ARBA00004141"/>
    </source>
</evidence>
<dbReference type="PANTHER" id="PTHR43310">
    <property type="entry name" value="SULFATE TRANSPORTER YBAR-RELATED"/>
    <property type="match status" value="1"/>
</dbReference>
<keyword evidence="2 5" id="KW-0812">Transmembrane</keyword>
<dbReference type="STRING" id="948595.L2GRQ2"/>
<feature type="domain" description="SLC26A/SulP transporter" evidence="6">
    <location>
        <begin position="165"/>
        <end position="393"/>
    </location>
</feature>
<evidence type="ECO:0000256" key="4">
    <source>
        <dbReference type="ARBA" id="ARBA00023136"/>
    </source>
</evidence>
<dbReference type="OMA" id="YIYSTIW"/>
<dbReference type="InParanoid" id="L2GRQ2"/>
<feature type="transmembrane region" description="Helical" evidence="5">
    <location>
        <begin position="389"/>
        <end position="422"/>
    </location>
</feature>
<evidence type="ECO:0000313" key="8">
    <source>
        <dbReference type="Proteomes" id="UP000011081"/>
    </source>
</evidence>
<feature type="transmembrane region" description="Helical" evidence="5">
    <location>
        <begin position="6"/>
        <end position="25"/>
    </location>
</feature>
<dbReference type="EMBL" id="GL877478">
    <property type="protein sequence ID" value="ELA45953.1"/>
    <property type="molecule type" value="Genomic_DNA"/>
</dbReference>
<reference evidence="8" key="1">
    <citation type="submission" date="2011-03" db="EMBL/GenBank/DDBJ databases">
        <title>The genome sequence of Vavraia culicis strain floridensis.</title>
        <authorList>
            <consortium name="The Broad Institute Genome Sequencing Platform"/>
            <person name="Cuomo C."/>
            <person name="Becnel J."/>
            <person name="Sanscrainte N."/>
            <person name="Young S.K."/>
            <person name="Zeng Q."/>
            <person name="Gargeya S."/>
            <person name="Fitzgerald M."/>
            <person name="Haas B."/>
            <person name="Abouelleil A."/>
            <person name="Alvarado L."/>
            <person name="Arachchi H.M."/>
            <person name="Berlin A."/>
            <person name="Chapman S.B."/>
            <person name="Gearin G."/>
            <person name="Goldberg J."/>
            <person name="Griggs A."/>
            <person name="Gujja S."/>
            <person name="Hansen M."/>
            <person name="Heiman D."/>
            <person name="Howarth C."/>
            <person name="Larimer J."/>
            <person name="Lui A."/>
            <person name="MacDonald P.J.P."/>
            <person name="McCowen C."/>
            <person name="Montmayeur A."/>
            <person name="Murphy C."/>
            <person name="Neiman D."/>
            <person name="Pearson M."/>
            <person name="Priest M."/>
            <person name="Roberts A."/>
            <person name="Saif S."/>
            <person name="Shea T."/>
            <person name="Sisk P."/>
            <person name="Stolte C."/>
            <person name="Sykes S."/>
            <person name="Wortman J."/>
            <person name="Nusbaum C."/>
            <person name="Birren B."/>
        </authorList>
    </citation>
    <scope>NUCLEOTIDE SEQUENCE [LARGE SCALE GENOMIC DNA]</scope>
    <source>
        <strain evidence="8">floridensis</strain>
    </source>
</reference>
<protein>
    <recommendedName>
        <fullName evidence="6">SLC26A/SulP transporter domain-containing protein</fullName>
    </recommendedName>
</protein>
<dbReference type="GO" id="GO:0016020">
    <property type="term" value="C:membrane"/>
    <property type="evidence" value="ECO:0007669"/>
    <property type="project" value="UniProtKB-SubCell"/>
</dbReference>
<dbReference type="PANTHER" id="PTHR43310:SF4">
    <property type="entry name" value="AFR304WP"/>
    <property type="match status" value="1"/>
</dbReference>
<dbReference type="Proteomes" id="UP000011081">
    <property type="component" value="Unassembled WGS sequence"/>
</dbReference>
<organism evidence="7 8">
    <name type="scientific">Vavraia culicis (isolate floridensis)</name>
    <name type="common">Microsporidian parasite</name>
    <dbReference type="NCBI Taxonomy" id="948595"/>
    <lineage>
        <taxon>Eukaryota</taxon>
        <taxon>Fungi</taxon>
        <taxon>Fungi incertae sedis</taxon>
        <taxon>Microsporidia</taxon>
        <taxon>Pleistophoridae</taxon>
        <taxon>Vavraia</taxon>
    </lineage>
</organism>
<dbReference type="RefSeq" id="XP_008075568.1">
    <property type="nucleotide sequence ID" value="XM_008077377.1"/>
</dbReference>
<dbReference type="InterPro" id="IPR011547">
    <property type="entry name" value="SLC26A/SulP_dom"/>
</dbReference>
<accession>L2GRQ2</accession>
<evidence type="ECO:0000313" key="7">
    <source>
        <dbReference type="EMBL" id="ELA45953.1"/>
    </source>
</evidence>
<feature type="transmembrane region" description="Helical" evidence="5">
    <location>
        <begin position="109"/>
        <end position="130"/>
    </location>
</feature>
<sequence length="533" mass="60161">MNPKRTFSISALISTSLMAIIFQLMDMLSYGRAMFKNDDPEKNVIVQNIGMLCYIYSTIWSQLLFNYFSKIDAAIISSVIAESLSFMKDNIGKVVCEHTTDLNGYITNFLMILVISSVGFGLVSLLLKYARAGHLISLIPKAVINGCLGAIGLSQFPVGWSALVPEGYENKYWLLCTIAIVVAVVLFFLQFKLSGADFLIPLYTVVIITLFYGVTFIFVRGGDKMQYLRDNNWLPVKENRILYPNYVLSRIELSTLSWRALLYNFSNILTVIFFNSVHIAVNLPAYKMATGVNFDFSDELGTQGFSNLLTFIPCYFVTCYSIAFHKAGGTMKIYGYISALAMISVAVFGLMIKGYIPNFILSMLPFVMGAGFIYSSFYEPIFTASIYEYTISVVVCLICWFTDQYILGVLIGMAICVAYYIIASRRKIAHYDALNVVESDNIKIIVVDYVLCFWTVKRFVVPGYTDILILDFSRCQGVDWLSTDLIVNCCEKARKVYFIGKPVNLRVKRLKDVSNLVLVKNYSCLYSLMNEDV</sequence>
<comment type="subcellular location">
    <subcellularLocation>
        <location evidence="1">Membrane</location>
        <topology evidence="1">Multi-pass membrane protein</topology>
    </subcellularLocation>
</comment>
<gene>
    <name evidence="7" type="ORF">VCUG_02561</name>
</gene>
<dbReference type="GeneID" id="19880422"/>
<feature type="transmembrane region" description="Helical" evidence="5">
    <location>
        <begin position="304"/>
        <end position="327"/>
    </location>
</feature>
<dbReference type="VEuPathDB" id="MicrosporidiaDB:VCUG_02561"/>
<keyword evidence="8" id="KW-1185">Reference proteome</keyword>
<feature type="transmembrane region" description="Helical" evidence="5">
    <location>
        <begin position="45"/>
        <end position="65"/>
    </location>
</feature>
<dbReference type="OrthoDB" id="2190497at2759"/>
<dbReference type="InterPro" id="IPR052706">
    <property type="entry name" value="Membrane-Transporter-like"/>
</dbReference>
<feature type="transmembrane region" description="Helical" evidence="5">
    <location>
        <begin position="261"/>
        <end position="283"/>
    </location>
</feature>
<feature type="transmembrane region" description="Helical" evidence="5">
    <location>
        <begin position="333"/>
        <end position="352"/>
    </location>
</feature>
<name>L2GRQ2_VAVCU</name>
<proteinExistence type="predicted"/>
<evidence type="ECO:0000256" key="5">
    <source>
        <dbReference type="SAM" id="Phobius"/>
    </source>
</evidence>
<feature type="transmembrane region" description="Helical" evidence="5">
    <location>
        <begin position="172"/>
        <end position="191"/>
    </location>
</feature>
<evidence type="ECO:0000259" key="6">
    <source>
        <dbReference type="Pfam" id="PF00916"/>
    </source>
</evidence>
<dbReference type="Pfam" id="PF00916">
    <property type="entry name" value="Sulfate_transp"/>
    <property type="match status" value="1"/>
</dbReference>
<dbReference type="HOGENOM" id="CLU_036921_0_0_1"/>
<evidence type="ECO:0000256" key="3">
    <source>
        <dbReference type="ARBA" id="ARBA00022989"/>
    </source>
</evidence>
<keyword evidence="4 5" id="KW-0472">Membrane</keyword>
<feature type="transmembrane region" description="Helical" evidence="5">
    <location>
        <begin position="359"/>
        <end position="377"/>
    </location>
</feature>
<keyword evidence="3 5" id="KW-1133">Transmembrane helix</keyword>
<feature type="transmembrane region" description="Helical" evidence="5">
    <location>
        <begin position="142"/>
        <end position="160"/>
    </location>
</feature>
<evidence type="ECO:0000256" key="2">
    <source>
        <dbReference type="ARBA" id="ARBA00022692"/>
    </source>
</evidence>
<feature type="transmembrane region" description="Helical" evidence="5">
    <location>
        <begin position="198"/>
        <end position="219"/>
    </location>
</feature>